<evidence type="ECO:0000256" key="4">
    <source>
        <dbReference type="ARBA" id="ARBA00023163"/>
    </source>
</evidence>
<dbReference type="SUPFAM" id="SSF46785">
    <property type="entry name" value="Winged helix' DNA-binding domain"/>
    <property type="match status" value="1"/>
</dbReference>
<keyword evidence="7" id="KW-1185">Reference proteome</keyword>
<dbReference type="PANTHER" id="PTHR30537:SF5">
    <property type="entry name" value="HTH-TYPE TRANSCRIPTIONAL ACTIVATOR TTDR-RELATED"/>
    <property type="match status" value="1"/>
</dbReference>
<sequence length="294" mass="32881">MLNNLKVFITAAEHNSFTQAAAELSMTLATVSRRINELEQQLQCKLFHRSNKGLTLTPAGQAYYNETCDFIHELDVRLSNLDESLNSLEGELRIMAPTNIGSGPLDPFWRAFVAQHPYISLEVKLGDPDDDVIANQVDIAIRSGPQQNSALIQSAVGSIVPILVAAPSFNTPTPQTLAELQQCPSVAVHMFSQWDLYNGQARQQLHKKHNHISNDMNFALNLVKAGAGIALLPRSMVHNGLETGELIQILPQWTGAPREISLLWPQKRTLSARAKLFRQQLMLFLQQQNWIRMK</sequence>
<dbReference type="InterPro" id="IPR036388">
    <property type="entry name" value="WH-like_DNA-bd_sf"/>
</dbReference>
<dbReference type="PANTHER" id="PTHR30537">
    <property type="entry name" value="HTH-TYPE TRANSCRIPTIONAL REGULATOR"/>
    <property type="match status" value="1"/>
</dbReference>
<gene>
    <name evidence="6" type="ORF">L9G74_00100</name>
</gene>
<evidence type="ECO:0000256" key="1">
    <source>
        <dbReference type="ARBA" id="ARBA00009437"/>
    </source>
</evidence>
<dbReference type="RefSeq" id="WP_238894092.1">
    <property type="nucleotide sequence ID" value="NZ_JAKOGG010000001.1"/>
</dbReference>
<dbReference type="Pfam" id="PF03466">
    <property type="entry name" value="LysR_substrate"/>
    <property type="match status" value="1"/>
</dbReference>
<reference evidence="7" key="2">
    <citation type="submission" date="2023-07" db="EMBL/GenBank/DDBJ databases">
        <title>Shewanella mangrovi sp. nov., an acetaldehyde- degrading bacterium isolated from mangrove sediment.</title>
        <authorList>
            <person name="Liu Y."/>
        </authorList>
    </citation>
    <scope>NUCLEOTIDE SEQUENCE [LARGE SCALE GENOMIC DNA]</scope>
    <source>
        <strain evidence="7">C32</strain>
    </source>
</reference>
<accession>A0ABT2FGV3</accession>
<dbReference type="CDD" id="cd08422">
    <property type="entry name" value="PBP2_CrgA_like"/>
    <property type="match status" value="1"/>
</dbReference>
<dbReference type="Proteomes" id="UP001201549">
    <property type="component" value="Unassembled WGS sequence"/>
</dbReference>
<name>A0ABT2FGV3_9GAMM</name>
<evidence type="ECO:0000256" key="3">
    <source>
        <dbReference type="ARBA" id="ARBA00023125"/>
    </source>
</evidence>
<keyword evidence="2" id="KW-0805">Transcription regulation</keyword>
<dbReference type="InterPro" id="IPR058163">
    <property type="entry name" value="LysR-type_TF_proteobact-type"/>
</dbReference>
<dbReference type="InterPro" id="IPR005119">
    <property type="entry name" value="LysR_subst-bd"/>
</dbReference>
<comment type="caution">
    <text evidence="6">The sequence shown here is derived from an EMBL/GenBank/DDBJ whole genome shotgun (WGS) entry which is preliminary data.</text>
</comment>
<keyword evidence="3" id="KW-0238">DNA-binding</keyword>
<dbReference type="EMBL" id="JAKOGG010000001">
    <property type="protein sequence ID" value="MCS4554835.1"/>
    <property type="molecule type" value="Genomic_DNA"/>
</dbReference>
<keyword evidence="4" id="KW-0804">Transcription</keyword>
<evidence type="ECO:0000259" key="5">
    <source>
        <dbReference type="PROSITE" id="PS50931"/>
    </source>
</evidence>
<dbReference type="InterPro" id="IPR000847">
    <property type="entry name" value="LysR_HTH_N"/>
</dbReference>
<evidence type="ECO:0000256" key="2">
    <source>
        <dbReference type="ARBA" id="ARBA00023015"/>
    </source>
</evidence>
<dbReference type="PROSITE" id="PS50931">
    <property type="entry name" value="HTH_LYSR"/>
    <property type="match status" value="1"/>
</dbReference>
<dbReference type="Gene3D" id="1.10.10.10">
    <property type="entry name" value="Winged helix-like DNA-binding domain superfamily/Winged helix DNA-binding domain"/>
    <property type="match status" value="1"/>
</dbReference>
<organism evidence="6 7">
    <name type="scientific">Shewanella electrica</name>
    <dbReference type="NCBI Taxonomy" id="515560"/>
    <lineage>
        <taxon>Bacteria</taxon>
        <taxon>Pseudomonadati</taxon>
        <taxon>Pseudomonadota</taxon>
        <taxon>Gammaproteobacteria</taxon>
        <taxon>Alteromonadales</taxon>
        <taxon>Shewanellaceae</taxon>
        <taxon>Shewanella</taxon>
    </lineage>
</organism>
<reference evidence="6 7" key="1">
    <citation type="submission" date="2022-02" db="EMBL/GenBank/DDBJ databases">
        <authorList>
            <person name="Zhuang L."/>
        </authorList>
    </citation>
    <scope>NUCLEOTIDE SEQUENCE [LARGE SCALE GENOMIC DNA]</scope>
    <source>
        <strain evidence="6 7">C32</strain>
    </source>
</reference>
<feature type="domain" description="HTH lysR-type" evidence="5">
    <location>
        <begin position="1"/>
        <end position="57"/>
    </location>
</feature>
<dbReference type="Gene3D" id="3.40.190.290">
    <property type="match status" value="1"/>
</dbReference>
<evidence type="ECO:0000313" key="7">
    <source>
        <dbReference type="Proteomes" id="UP001201549"/>
    </source>
</evidence>
<comment type="similarity">
    <text evidence="1">Belongs to the LysR transcriptional regulatory family.</text>
</comment>
<dbReference type="InterPro" id="IPR036390">
    <property type="entry name" value="WH_DNA-bd_sf"/>
</dbReference>
<proteinExistence type="inferred from homology"/>
<dbReference type="Pfam" id="PF00126">
    <property type="entry name" value="HTH_1"/>
    <property type="match status" value="1"/>
</dbReference>
<evidence type="ECO:0000313" key="6">
    <source>
        <dbReference type="EMBL" id="MCS4554835.1"/>
    </source>
</evidence>
<dbReference type="SUPFAM" id="SSF53850">
    <property type="entry name" value="Periplasmic binding protein-like II"/>
    <property type="match status" value="1"/>
</dbReference>
<protein>
    <submittedName>
        <fullName evidence="6">LysR family transcriptional regulator</fullName>
    </submittedName>
</protein>